<protein>
    <recommendedName>
        <fullName evidence="2">DUF5615 domain-containing protein</fullName>
    </recommendedName>
</protein>
<sequence>MGKIRIYTDESVNIAIAEGLKRRGVDAFSARYMGN</sequence>
<reference evidence="1" key="1">
    <citation type="journal article" date="2014" name="Front. Microbiol.">
        <title>High frequency of phylogenetically diverse reductive dehalogenase-homologous genes in deep subseafloor sedimentary metagenomes.</title>
        <authorList>
            <person name="Kawai M."/>
            <person name="Futagami T."/>
            <person name="Toyoda A."/>
            <person name="Takaki Y."/>
            <person name="Nishi S."/>
            <person name="Hori S."/>
            <person name="Arai W."/>
            <person name="Tsubouchi T."/>
            <person name="Morono Y."/>
            <person name="Uchiyama I."/>
            <person name="Ito T."/>
            <person name="Fujiyama A."/>
            <person name="Inagaki F."/>
            <person name="Takami H."/>
        </authorList>
    </citation>
    <scope>NUCLEOTIDE SEQUENCE</scope>
    <source>
        <strain evidence="1">Expedition CK06-06</strain>
    </source>
</reference>
<dbReference type="EMBL" id="BARS01026070">
    <property type="protein sequence ID" value="GAG11461.1"/>
    <property type="molecule type" value="Genomic_DNA"/>
</dbReference>
<evidence type="ECO:0000313" key="1">
    <source>
        <dbReference type="EMBL" id="GAG11461.1"/>
    </source>
</evidence>
<gene>
    <name evidence="1" type="ORF">S01H1_41135</name>
</gene>
<accession>X0WFJ7</accession>
<proteinExistence type="predicted"/>
<evidence type="ECO:0008006" key="2">
    <source>
        <dbReference type="Google" id="ProtNLM"/>
    </source>
</evidence>
<dbReference type="AlphaFoldDB" id="X0WFJ7"/>
<feature type="non-terminal residue" evidence="1">
    <location>
        <position position="35"/>
    </location>
</feature>
<organism evidence="1">
    <name type="scientific">marine sediment metagenome</name>
    <dbReference type="NCBI Taxonomy" id="412755"/>
    <lineage>
        <taxon>unclassified sequences</taxon>
        <taxon>metagenomes</taxon>
        <taxon>ecological metagenomes</taxon>
    </lineage>
</organism>
<name>X0WFJ7_9ZZZZ</name>
<comment type="caution">
    <text evidence="1">The sequence shown here is derived from an EMBL/GenBank/DDBJ whole genome shotgun (WGS) entry which is preliminary data.</text>
</comment>